<comment type="caution">
    <text evidence="3">The sequence shown here is derived from an EMBL/GenBank/DDBJ whole genome shotgun (WGS) entry which is preliminary data.</text>
</comment>
<dbReference type="PROSITE" id="PS51819">
    <property type="entry name" value="VOC"/>
    <property type="match status" value="1"/>
</dbReference>
<keyword evidence="4" id="KW-1185">Reference proteome</keyword>
<dbReference type="SUPFAM" id="SSF54593">
    <property type="entry name" value="Glyoxalase/Bleomycin resistance protein/Dihydroxybiphenyl dioxygenase"/>
    <property type="match status" value="1"/>
</dbReference>
<keyword evidence="1" id="KW-0479">Metal-binding</keyword>
<organism evidence="3 4">
    <name type="scientific">Marasmiellus scandens</name>
    <dbReference type="NCBI Taxonomy" id="2682957"/>
    <lineage>
        <taxon>Eukaryota</taxon>
        <taxon>Fungi</taxon>
        <taxon>Dikarya</taxon>
        <taxon>Basidiomycota</taxon>
        <taxon>Agaricomycotina</taxon>
        <taxon>Agaricomycetes</taxon>
        <taxon>Agaricomycetidae</taxon>
        <taxon>Agaricales</taxon>
        <taxon>Marasmiineae</taxon>
        <taxon>Omphalotaceae</taxon>
        <taxon>Marasmiellus</taxon>
    </lineage>
</organism>
<dbReference type="Pfam" id="PF00903">
    <property type="entry name" value="Glyoxalase"/>
    <property type="match status" value="1"/>
</dbReference>
<evidence type="ECO:0000313" key="3">
    <source>
        <dbReference type="EMBL" id="KAK7466386.1"/>
    </source>
</evidence>
<dbReference type="InterPro" id="IPR037523">
    <property type="entry name" value="VOC_core"/>
</dbReference>
<dbReference type="EMBL" id="JBANRG010000005">
    <property type="protein sequence ID" value="KAK7466386.1"/>
    <property type="molecule type" value="Genomic_DNA"/>
</dbReference>
<proteinExistence type="predicted"/>
<dbReference type="PANTHER" id="PTHR43048:SF3">
    <property type="entry name" value="METHYLMALONYL-COA EPIMERASE, MITOCHONDRIAL"/>
    <property type="match status" value="1"/>
</dbReference>
<evidence type="ECO:0000259" key="2">
    <source>
        <dbReference type="PROSITE" id="PS51819"/>
    </source>
</evidence>
<dbReference type="PANTHER" id="PTHR43048">
    <property type="entry name" value="METHYLMALONYL-COA EPIMERASE"/>
    <property type="match status" value="1"/>
</dbReference>
<name>A0ABR1JSS1_9AGAR</name>
<dbReference type="InterPro" id="IPR051785">
    <property type="entry name" value="MMCE/EMCE_epimerase"/>
</dbReference>
<dbReference type="Gene3D" id="3.10.180.10">
    <property type="entry name" value="2,3-Dihydroxybiphenyl 1,2-Dioxygenase, domain 1"/>
    <property type="match status" value="1"/>
</dbReference>
<gene>
    <name evidence="3" type="ORF">VKT23_005108</name>
</gene>
<evidence type="ECO:0000256" key="1">
    <source>
        <dbReference type="ARBA" id="ARBA00022723"/>
    </source>
</evidence>
<evidence type="ECO:0000313" key="4">
    <source>
        <dbReference type="Proteomes" id="UP001498398"/>
    </source>
</evidence>
<feature type="domain" description="VOC" evidence="2">
    <location>
        <begin position="6"/>
        <end position="142"/>
    </location>
</feature>
<protein>
    <recommendedName>
        <fullName evidence="2">VOC domain-containing protein</fullName>
    </recommendedName>
</protein>
<dbReference type="InterPro" id="IPR004360">
    <property type="entry name" value="Glyas_Fos-R_dOase_dom"/>
</dbReference>
<dbReference type="InterPro" id="IPR029068">
    <property type="entry name" value="Glyas_Bleomycin-R_OHBP_Dase"/>
</dbReference>
<sequence>MAIITSVNHTGITVVDLERSLSFWVNVMGCKVVERANPQGPKAGAVTGLGTDADIRIVKVEAPGGHVIELLQYVQPSEREHYRPKPCDVGSIHLAFTVDNLEETKKAMIEAGCVSYGEPHNFGCPLVYLHDFDGVALELLERPA</sequence>
<reference evidence="3 4" key="1">
    <citation type="submission" date="2024-01" db="EMBL/GenBank/DDBJ databases">
        <title>A draft genome for the cacao thread blight pathogen Marasmiellus scandens.</title>
        <authorList>
            <person name="Baruah I.K."/>
            <person name="Leung J."/>
            <person name="Bukari Y."/>
            <person name="Amoako-Attah I."/>
            <person name="Meinhardt L.W."/>
            <person name="Bailey B.A."/>
            <person name="Cohen S.P."/>
        </authorList>
    </citation>
    <scope>NUCLEOTIDE SEQUENCE [LARGE SCALE GENOMIC DNA]</scope>
    <source>
        <strain evidence="3 4">GH-19</strain>
    </source>
</reference>
<dbReference type="Proteomes" id="UP001498398">
    <property type="component" value="Unassembled WGS sequence"/>
</dbReference>
<accession>A0ABR1JSS1</accession>